<dbReference type="AlphaFoldDB" id="A0A5J4UYQ5"/>
<protein>
    <submittedName>
        <fullName evidence="1">Uncharacterized protein</fullName>
    </submittedName>
</protein>
<sequence>MDMKLPQCTGVCVSYSPVTFKSNSRHICELNAKQKQNASGMLITQYFCSTSSMKNVNLFGFEFRFTSAPIRYPLPNLQFEGHPLDIFLISIIVLLIHPSLLDNEQDQKLILVTIRDFRLQSKFLIHSIDVLLHPDFRLQSKFLIHSIDVLLYLFIEAQDKIHQKTKNE</sequence>
<dbReference type="EMBL" id="SNRW01011160">
    <property type="protein sequence ID" value="KAA6375528.1"/>
    <property type="molecule type" value="Genomic_DNA"/>
</dbReference>
<name>A0A5J4UYQ5_9EUKA</name>
<organism evidence="1 2">
    <name type="scientific">Streblomastix strix</name>
    <dbReference type="NCBI Taxonomy" id="222440"/>
    <lineage>
        <taxon>Eukaryota</taxon>
        <taxon>Metamonada</taxon>
        <taxon>Preaxostyla</taxon>
        <taxon>Oxymonadida</taxon>
        <taxon>Streblomastigidae</taxon>
        <taxon>Streblomastix</taxon>
    </lineage>
</organism>
<reference evidence="1 2" key="1">
    <citation type="submission" date="2019-03" db="EMBL/GenBank/DDBJ databases">
        <title>Single cell metagenomics reveals metabolic interactions within the superorganism composed of flagellate Streblomastix strix and complex community of Bacteroidetes bacteria on its surface.</title>
        <authorList>
            <person name="Treitli S.C."/>
            <person name="Kolisko M."/>
            <person name="Husnik F."/>
            <person name="Keeling P."/>
            <person name="Hampl V."/>
        </authorList>
    </citation>
    <scope>NUCLEOTIDE SEQUENCE [LARGE SCALE GENOMIC DNA]</scope>
    <source>
        <strain evidence="1">ST1C</strain>
    </source>
</reference>
<evidence type="ECO:0000313" key="1">
    <source>
        <dbReference type="EMBL" id="KAA6375528.1"/>
    </source>
</evidence>
<proteinExistence type="predicted"/>
<evidence type="ECO:0000313" key="2">
    <source>
        <dbReference type="Proteomes" id="UP000324800"/>
    </source>
</evidence>
<gene>
    <name evidence="1" type="ORF">EZS28_028945</name>
</gene>
<accession>A0A5J4UYQ5</accession>
<dbReference type="Proteomes" id="UP000324800">
    <property type="component" value="Unassembled WGS sequence"/>
</dbReference>
<comment type="caution">
    <text evidence="1">The sequence shown here is derived from an EMBL/GenBank/DDBJ whole genome shotgun (WGS) entry which is preliminary data.</text>
</comment>